<dbReference type="Proteomes" id="UP000185984">
    <property type="component" value="Unassembled WGS sequence"/>
</dbReference>
<dbReference type="RefSeq" id="WP_073551129.1">
    <property type="nucleotide sequence ID" value="NZ_CAWMVK010000011.1"/>
</dbReference>
<organism evidence="3 4">
    <name type="scientific">Chroogloeocystis siderophila 5.2 s.c.1</name>
    <dbReference type="NCBI Taxonomy" id="247279"/>
    <lineage>
        <taxon>Bacteria</taxon>
        <taxon>Bacillati</taxon>
        <taxon>Cyanobacteriota</taxon>
        <taxon>Cyanophyceae</taxon>
        <taxon>Oscillatoriophycideae</taxon>
        <taxon>Chroococcales</taxon>
        <taxon>Chroococcaceae</taxon>
        <taxon>Chroogloeocystis</taxon>
    </lineage>
</organism>
<reference evidence="3 4" key="1">
    <citation type="submission" date="2016-11" db="EMBL/GenBank/DDBJ databases">
        <title>Draft Genome Sequences of Nine Cyanobacterial Strains from Diverse Habitats.</title>
        <authorList>
            <person name="Zhu T."/>
            <person name="Hou S."/>
            <person name="Lu X."/>
            <person name="Hess W.R."/>
        </authorList>
    </citation>
    <scope>NUCLEOTIDE SEQUENCE [LARGE SCALE GENOMIC DNA]</scope>
    <source>
        <strain evidence="3 4">5.2 s.c.1</strain>
    </source>
</reference>
<feature type="domain" description="Glycosyl transferase family 1" evidence="2">
    <location>
        <begin position="202"/>
        <end position="360"/>
    </location>
</feature>
<accession>A0A1U7HGF0</accession>
<dbReference type="AlphaFoldDB" id="A0A1U7HGF0"/>
<evidence type="ECO:0000256" key="1">
    <source>
        <dbReference type="SAM" id="Phobius"/>
    </source>
</evidence>
<comment type="caution">
    <text evidence="3">The sequence shown here is derived from an EMBL/GenBank/DDBJ whole genome shotgun (WGS) entry which is preliminary data.</text>
</comment>
<dbReference type="EMBL" id="MRCC01000019">
    <property type="protein sequence ID" value="OKH22635.1"/>
    <property type="molecule type" value="Genomic_DNA"/>
</dbReference>
<dbReference type="GO" id="GO:0016757">
    <property type="term" value="F:glycosyltransferase activity"/>
    <property type="evidence" value="ECO:0007669"/>
    <property type="project" value="InterPro"/>
</dbReference>
<dbReference type="Gene3D" id="3.40.50.2000">
    <property type="entry name" value="Glycogen Phosphorylase B"/>
    <property type="match status" value="2"/>
</dbReference>
<dbReference type="SUPFAM" id="SSF53756">
    <property type="entry name" value="UDP-Glycosyltransferase/glycogen phosphorylase"/>
    <property type="match status" value="1"/>
</dbReference>
<name>A0A1U7HGF0_9CHRO</name>
<keyword evidence="1" id="KW-1133">Transmembrane helix</keyword>
<evidence type="ECO:0000313" key="4">
    <source>
        <dbReference type="Proteomes" id="UP000185984"/>
    </source>
</evidence>
<sequence>MKIQRKNILIVGLSSVQHTSNNTWITKTSIAEYINELAQQFDECTWITYVSSEMPSLQGNINSNLVKVVPLQSHQKALFNWLRLIAYLRHRPYVILYFPAFLSLVPILPLIHQLSRGMVVYLGNDYEQSLLQANGKWLGWSVLYRFSTEYTLKIASVVIARGKYLADRVRKFNQNVVETVPLGHLNLRSKTYAPDSSVSCVKRVLYLGQVLWRKGLKDLFLAMQLVVHNYPEVTIVLDVVGDGADRQATEIFVQNMKFNEYIKFHGWVDAKEKLSAFFQETDVLVVPSSSYPEGVPRVIDEALSQGVPVIATRVGGITKEFTDEEIMLIDPNSPQQIAVAIAAILFDTKTRERYITNAQRRLELWTKYGSAAQQHKRILLREREN</sequence>
<dbReference type="PANTHER" id="PTHR12526">
    <property type="entry name" value="GLYCOSYLTRANSFERASE"/>
    <property type="match status" value="1"/>
</dbReference>
<protein>
    <recommendedName>
        <fullName evidence="2">Glycosyl transferase family 1 domain-containing protein</fullName>
    </recommendedName>
</protein>
<keyword evidence="4" id="KW-1185">Reference proteome</keyword>
<proteinExistence type="predicted"/>
<evidence type="ECO:0000259" key="2">
    <source>
        <dbReference type="Pfam" id="PF00534"/>
    </source>
</evidence>
<gene>
    <name evidence="3" type="ORF">NIES1031_19445</name>
</gene>
<evidence type="ECO:0000313" key="3">
    <source>
        <dbReference type="EMBL" id="OKH22635.1"/>
    </source>
</evidence>
<feature type="transmembrane region" description="Helical" evidence="1">
    <location>
        <begin position="93"/>
        <end position="111"/>
    </location>
</feature>
<dbReference type="Pfam" id="PF00534">
    <property type="entry name" value="Glycos_transf_1"/>
    <property type="match status" value="1"/>
</dbReference>
<keyword evidence="1" id="KW-0472">Membrane</keyword>
<keyword evidence="1" id="KW-0812">Transmembrane</keyword>
<dbReference type="InterPro" id="IPR001296">
    <property type="entry name" value="Glyco_trans_1"/>
</dbReference>
<dbReference type="OrthoDB" id="516698at2"/>
<dbReference type="STRING" id="247279.NIES1031_19445"/>